<sequence length="68" mass="8081">MQKILLFLLFKAYRCTGGNFSSLTFNPLLTLLVVLVECDLLPVMQRRENMNIYIMRRQEKCMLHLCKQ</sequence>
<organism evidence="1">
    <name type="scientific">Anopheles marajoara</name>
    <dbReference type="NCBI Taxonomy" id="58244"/>
    <lineage>
        <taxon>Eukaryota</taxon>
        <taxon>Metazoa</taxon>
        <taxon>Ecdysozoa</taxon>
        <taxon>Arthropoda</taxon>
        <taxon>Hexapoda</taxon>
        <taxon>Insecta</taxon>
        <taxon>Pterygota</taxon>
        <taxon>Neoptera</taxon>
        <taxon>Endopterygota</taxon>
        <taxon>Diptera</taxon>
        <taxon>Nematocera</taxon>
        <taxon>Culicoidea</taxon>
        <taxon>Culicidae</taxon>
        <taxon>Anophelinae</taxon>
        <taxon>Anopheles</taxon>
    </lineage>
</organism>
<protein>
    <submittedName>
        <fullName evidence="1">Putative secreted protein</fullName>
    </submittedName>
</protein>
<proteinExistence type="predicted"/>
<reference evidence="1" key="1">
    <citation type="submission" date="2018-01" db="EMBL/GenBank/DDBJ databases">
        <title>An insight into the sialome of Amazonian anophelines.</title>
        <authorList>
            <person name="Ribeiro J.M."/>
            <person name="Scarpassa V."/>
            <person name="Calvo E."/>
        </authorList>
    </citation>
    <scope>NUCLEOTIDE SEQUENCE</scope>
    <source>
        <tissue evidence="1">Salivary glands</tissue>
    </source>
</reference>
<dbReference type="EMBL" id="GGFJ01014749">
    <property type="protein sequence ID" value="MBW63890.1"/>
    <property type="molecule type" value="Transcribed_RNA"/>
</dbReference>
<accession>A0A2M4CEY3</accession>
<dbReference type="AlphaFoldDB" id="A0A2M4CEY3"/>
<evidence type="ECO:0000313" key="1">
    <source>
        <dbReference type="EMBL" id="MBW63890.1"/>
    </source>
</evidence>
<name>A0A2M4CEY3_9DIPT</name>